<dbReference type="AlphaFoldDB" id="A0A8D8SBT8"/>
<dbReference type="EMBL" id="HBUF01351601">
    <property type="protein sequence ID" value="CAG6714256.1"/>
    <property type="molecule type" value="Transcribed_RNA"/>
</dbReference>
<dbReference type="EMBL" id="HBUF01211302">
    <property type="protein sequence ID" value="CAG6665650.1"/>
    <property type="molecule type" value="Transcribed_RNA"/>
</dbReference>
<dbReference type="EMBL" id="HBUF01637352">
    <property type="protein sequence ID" value="CAG6784411.1"/>
    <property type="molecule type" value="Transcribed_RNA"/>
</dbReference>
<dbReference type="EMBL" id="HBUF01017944">
    <property type="protein sequence ID" value="CAG6610330.1"/>
    <property type="molecule type" value="Transcribed_RNA"/>
</dbReference>
<evidence type="ECO:0000313" key="1">
    <source>
        <dbReference type="EMBL" id="CAG6665656.1"/>
    </source>
</evidence>
<dbReference type="EMBL" id="HBUF01637351">
    <property type="protein sequence ID" value="CAG6784408.1"/>
    <property type="molecule type" value="Transcribed_RNA"/>
</dbReference>
<dbReference type="EMBL" id="HBUF01637350">
    <property type="protein sequence ID" value="CAG6784405.1"/>
    <property type="molecule type" value="Transcribed_RNA"/>
</dbReference>
<accession>A0A8D8SBT8</accession>
<dbReference type="EMBL" id="HBUF01351596">
    <property type="protein sequence ID" value="CAG6714237.1"/>
    <property type="molecule type" value="Transcribed_RNA"/>
</dbReference>
<dbReference type="EMBL" id="HBUF01017941">
    <property type="protein sequence ID" value="CAG6610321.1"/>
    <property type="molecule type" value="Transcribed_RNA"/>
</dbReference>
<sequence>MLILLIAHTRRSTLQHLDSRLVVINGMNDLWPRPGSGGSHRAKVNILLAQAQELLERMAHARGGRAGADLLGEFVGRGELLLGVFLSETVCGGALARRRCYHVQVRLGVDEGRLGGGLLTPTVKGRGGWRQWGLSFGALTGGLTTRANTISKVLVITITS</sequence>
<organism evidence="1">
    <name type="scientific">Cacopsylla melanoneura</name>
    <dbReference type="NCBI Taxonomy" id="428564"/>
    <lineage>
        <taxon>Eukaryota</taxon>
        <taxon>Metazoa</taxon>
        <taxon>Ecdysozoa</taxon>
        <taxon>Arthropoda</taxon>
        <taxon>Hexapoda</taxon>
        <taxon>Insecta</taxon>
        <taxon>Pterygota</taxon>
        <taxon>Neoptera</taxon>
        <taxon>Paraneoptera</taxon>
        <taxon>Hemiptera</taxon>
        <taxon>Sternorrhyncha</taxon>
        <taxon>Psylloidea</taxon>
        <taxon>Psyllidae</taxon>
        <taxon>Psyllinae</taxon>
        <taxon>Cacopsylla</taxon>
    </lineage>
</organism>
<dbReference type="EMBL" id="HBUF01211304">
    <property type="protein sequence ID" value="CAG6665656.1"/>
    <property type="molecule type" value="Transcribed_RNA"/>
</dbReference>
<dbReference type="EMBL" id="HBUF01017943">
    <property type="protein sequence ID" value="CAG6610327.1"/>
    <property type="molecule type" value="Transcribed_RNA"/>
</dbReference>
<name>A0A8D8SBT8_9HEMI</name>
<protein>
    <submittedName>
        <fullName evidence="1">Uncharacterized protein</fullName>
    </submittedName>
</protein>
<proteinExistence type="predicted"/>
<reference evidence="1" key="1">
    <citation type="submission" date="2021-05" db="EMBL/GenBank/DDBJ databases">
        <authorList>
            <person name="Alioto T."/>
            <person name="Alioto T."/>
            <person name="Gomez Garrido J."/>
        </authorList>
    </citation>
    <scope>NUCLEOTIDE SEQUENCE</scope>
</reference>